<keyword evidence="3" id="KW-1185">Reference proteome</keyword>
<gene>
    <name evidence="2" type="ORF">HMPREF9193_01496</name>
</gene>
<reference evidence="2 3" key="1">
    <citation type="submission" date="2013-08" db="EMBL/GenBank/DDBJ databases">
        <authorList>
            <person name="Weinstock G."/>
            <person name="Sodergren E."/>
            <person name="Wylie T."/>
            <person name="Fulton L."/>
            <person name="Fulton R."/>
            <person name="Fronick C."/>
            <person name="O'Laughlin M."/>
            <person name="Godfrey J."/>
            <person name="Miner T."/>
            <person name="Herter B."/>
            <person name="Appelbaum E."/>
            <person name="Cordes M."/>
            <person name="Lek S."/>
            <person name="Wollam A."/>
            <person name="Pepin K.H."/>
            <person name="Palsikar V.B."/>
            <person name="Mitreva M."/>
            <person name="Wilson R.K."/>
        </authorList>
    </citation>
    <scope>NUCLEOTIDE SEQUENCE [LARGE SCALE GENOMIC DNA]</scope>
    <source>
        <strain evidence="2 3">ATCC 700332</strain>
    </source>
</reference>
<evidence type="ECO:0008006" key="4">
    <source>
        <dbReference type="Google" id="ProtNLM"/>
    </source>
</evidence>
<dbReference type="EMBL" id="AWVH01000037">
    <property type="protein sequence ID" value="ERJ92336.1"/>
    <property type="molecule type" value="Genomic_DNA"/>
</dbReference>
<feature type="signal peptide" evidence="1">
    <location>
        <begin position="1"/>
        <end position="24"/>
    </location>
</feature>
<evidence type="ECO:0000256" key="1">
    <source>
        <dbReference type="SAM" id="SignalP"/>
    </source>
</evidence>
<comment type="caution">
    <text evidence="2">The sequence shown here is derived from an EMBL/GenBank/DDBJ whole genome shotgun (WGS) entry which is preliminary data.</text>
</comment>
<organism evidence="2 3">
    <name type="scientific">Treponema lecithinolyticum ATCC 700332</name>
    <dbReference type="NCBI Taxonomy" id="1321815"/>
    <lineage>
        <taxon>Bacteria</taxon>
        <taxon>Pseudomonadati</taxon>
        <taxon>Spirochaetota</taxon>
        <taxon>Spirochaetia</taxon>
        <taxon>Spirochaetales</taxon>
        <taxon>Treponemataceae</taxon>
        <taxon>Treponema</taxon>
    </lineage>
</organism>
<dbReference type="RefSeq" id="WP_021687698.1">
    <property type="nucleotide sequence ID" value="NZ_KI260569.1"/>
</dbReference>
<dbReference type="Proteomes" id="UP000016649">
    <property type="component" value="Unassembled WGS sequence"/>
</dbReference>
<evidence type="ECO:0000313" key="2">
    <source>
        <dbReference type="EMBL" id="ERJ92336.1"/>
    </source>
</evidence>
<name>A0ABN0NXT6_TRELE</name>
<keyword evidence="1" id="KW-0732">Signal</keyword>
<feature type="chain" id="PRO_5045354710" description="Outer membrane insertion signal domain protein" evidence="1">
    <location>
        <begin position="25"/>
        <end position="609"/>
    </location>
</feature>
<sequence>MKKVMYPFFLFVLLIHSAILQAQAAADIFDPFYEDLSVWEKTNLICDTVPERPYPLQEIKRILNLVMQNGDTVQQKAARAHYERFFGKVFHAGSKTEFAAQIAQSEQTAQNGLPGAQNETEIDAAAFCDFNYFLNNALTLSARGGALFTDRFMHNALVPAFRYSSYDLAVDYVHVGSLYLLPFVNSVAAIGNPNCYLSAGITRTNSAPFFSGGIVSGAHAMHQGRFNFVFRQNNWTYSQSFLTLSASDNKGQNLSPGKFAMLHSLTIQAFRQLSFGITDTVIYGGRFEPLYVVPFSAFFMSQGLYAFPDNSLIGVQCSVKPLKSLQVNAQVYADDIGFNQIITFKKDAKWRLSGQFGVSYAASGTFPFPFAFACADLDYTFVTPYTYTHADIKDAQYSPSHANYQNYTHNGAPLGSNLQPNSDRVRLSLQFRPLRFLNGLSIKAEDSFIRHGNVSESVSDIRALKDYLSNEYATDGSVFNHASYQIVAPGGVIHKDQVFAYATPFLNQKTVQYVNQLELELNYRTPIVRSAGYVQFKLSYVFETNLNPKVGTHIYQPDGTTDGWKTKTVEQIGHAIIEQKAAQQLQNWRQQAQGYEVKHYIRLGAEIVY</sequence>
<protein>
    <recommendedName>
        <fullName evidence="4">Outer membrane insertion signal domain protein</fullName>
    </recommendedName>
</protein>
<dbReference type="Gene3D" id="2.40.160.130">
    <property type="entry name" value="Capsule assembly protein Wzi"/>
    <property type="match status" value="1"/>
</dbReference>
<accession>A0ABN0NXT6</accession>
<dbReference type="InterPro" id="IPR038636">
    <property type="entry name" value="Wzi_sf"/>
</dbReference>
<proteinExistence type="predicted"/>
<evidence type="ECO:0000313" key="3">
    <source>
        <dbReference type="Proteomes" id="UP000016649"/>
    </source>
</evidence>